<keyword evidence="5" id="KW-1185">Reference proteome</keyword>
<dbReference type="EMBL" id="JAUUTY010000004">
    <property type="protein sequence ID" value="KAK1647008.1"/>
    <property type="molecule type" value="Genomic_DNA"/>
</dbReference>
<comment type="caution">
    <text evidence="4">The sequence shown here is derived from an EMBL/GenBank/DDBJ whole genome shotgun (WGS) entry which is preliminary data.</text>
</comment>
<dbReference type="Gene3D" id="1.25.10.10">
    <property type="entry name" value="Leucine-rich Repeat Variant"/>
    <property type="match status" value="1"/>
</dbReference>
<dbReference type="InterPro" id="IPR011989">
    <property type="entry name" value="ARM-like"/>
</dbReference>
<dbReference type="AlphaFoldDB" id="A0AAD8S917"/>
<accession>A0AAD8S917</accession>
<evidence type="ECO:0000256" key="2">
    <source>
        <dbReference type="SAM" id="MobiDB-lite"/>
    </source>
</evidence>
<evidence type="ECO:0000313" key="5">
    <source>
        <dbReference type="Proteomes" id="UP001231189"/>
    </source>
</evidence>
<gene>
    <name evidence="4" type="ORF">QYE76_064813</name>
</gene>
<protein>
    <recommendedName>
        <fullName evidence="3">Interferon-related developmental regulator N-terminal domain-containing protein</fullName>
    </recommendedName>
</protein>
<evidence type="ECO:0000256" key="1">
    <source>
        <dbReference type="ARBA" id="ARBA00008828"/>
    </source>
</evidence>
<feature type="region of interest" description="Disordered" evidence="2">
    <location>
        <begin position="377"/>
        <end position="405"/>
    </location>
</feature>
<organism evidence="4 5">
    <name type="scientific">Lolium multiflorum</name>
    <name type="common">Italian ryegrass</name>
    <name type="synonym">Lolium perenne subsp. multiflorum</name>
    <dbReference type="NCBI Taxonomy" id="4521"/>
    <lineage>
        <taxon>Eukaryota</taxon>
        <taxon>Viridiplantae</taxon>
        <taxon>Streptophyta</taxon>
        <taxon>Embryophyta</taxon>
        <taxon>Tracheophyta</taxon>
        <taxon>Spermatophyta</taxon>
        <taxon>Magnoliopsida</taxon>
        <taxon>Liliopsida</taxon>
        <taxon>Poales</taxon>
        <taxon>Poaceae</taxon>
        <taxon>BOP clade</taxon>
        <taxon>Pooideae</taxon>
        <taxon>Poodae</taxon>
        <taxon>Poeae</taxon>
        <taxon>Poeae Chloroplast Group 2 (Poeae type)</taxon>
        <taxon>Loliodinae</taxon>
        <taxon>Loliinae</taxon>
        <taxon>Lolium</taxon>
    </lineage>
</organism>
<dbReference type="Pfam" id="PF05004">
    <property type="entry name" value="IFRD"/>
    <property type="match status" value="1"/>
</dbReference>
<feature type="region of interest" description="Disordered" evidence="2">
    <location>
        <begin position="1"/>
        <end position="20"/>
    </location>
</feature>
<dbReference type="PANTHER" id="PTHR12354">
    <property type="entry name" value="INTERFERON-RELATED DEVELOPMENTAL REGULATOR"/>
    <property type="match status" value="1"/>
</dbReference>
<proteinExistence type="inferred from homology"/>
<evidence type="ECO:0000259" key="3">
    <source>
        <dbReference type="Pfam" id="PF05004"/>
    </source>
</evidence>
<dbReference type="InterPro" id="IPR039777">
    <property type="entry name" value="IFRD"/>
</dbReference>
<dbReference type="PANTHER" id="PTHR12354:SF11">
    <property type="entry name" value="OS02G0219050 PROTEIN"/>
    <property type="match status" value="1"/>
</dbReference>
<dbReference type="InterPro" id="IPR016024">
    <property type="entry name" value="ARM-type_fold"/>
</dbReference>
<dbReference type="Proteomes" id="UP001231189">
    <property type="component" value="Unassembled WGS sequence"/>
</dbReference>
<name>A0AAD8S917_LOLMU</name>
<reference evidence="4" key="1">
    <citation type="submission" date="2023-07" db="EMBL/GenBank/DDBJ databases">
        <title>A chromosome-level genome assembly of Lolium multiflorum.</title>
        <authorList>
            <person name="Chen Y."/>
            <person name="Copetti D."/>
            <person name="Kolliker R."/>
            <person name="Studer B."/>
        </authorList>
    </citation>
    <scope>NUCLEOTIDE SEQUENCE</scope>
    <source>
        <strain evidence="4">02402/16</strain>
        <tissue evidence="4">Leaf</tissue>
    </source>
</reference>
<feature type="compositionally biased region" description="Basic and acidic residues" evidence="2">
    <location>
        <begin position="377"/>
        <end position="389"/>
    </location>
</feature>
<dbReference type="SUPFAM" id="SSF48371">
    <property type="entry name" value="ARM repeat"/>
    <property type="match status" value="1"/>
</dbReference>
<comment type="similarity">
    <text evidence="1">Belongs to the IFRD family.</text>
</comment>
<feature type="domain" description="Interferon-related developmental regulator N-terminal" evidence="3">
    <location>
        <begin position="11"/>
        <end position="254"/>
    </location>
</feature>
<evidence type="ECO:0000313" key="4">
    <source>
        <dbReference type="EMBL" id="KAK1647008.1"/>
    </source>
</evidence>
<sequence>MTQPAADADSSDRTDTDTGNDVEEIIDALYGKRTSVTTREAALAALNNAMEGFMPAHDIEHAREDILSRCIISIRKGSTKEACLAIRAAALLAVTLDAEGQDIMSELHPLLTRILELSSKPDASAAKVIAALDCLAVVTFTGAEALDETEASLKVMWGLIHPQSGRKLAGTARKASAQELATAVSAWTFVLTRVTATAAGGRKVNPMEFLATLLYAEDRAVRIAAGEALAVCVELKLLPAKKGDLFRDMVARMSDLAIEAAGTGVDKKGFLEQKHLFKQLSAFMVHGERPERTVRTSSTQRGLLKVTTWSDVVRLKFLRRFLGPGFLHHLQGHGFMREVFDVRDEEIAGKLSAALWNPDLMKQDPLLARELMCESMEQKNRKEEEDLGRVGETQDSEYQEGSAYSKRAWEADPTALPRVGSQGHAASMHMQVDTYPTQLVHQAKI</sequence>
<dbReference type="InterPro" id="IPR007701">
    <property type="entry name" value="Interferon-rel_develop_reg_N"/>
</dbReference>